<dbReference type="Proteomes" id="UP000824165">
    <property type="component" value="Unassembled WGS sequence"/>
</dbReference>
<dbReference type="Pfam" id="PF14864">
    <property type="entry name" value="Alkyl_sulf_C"/>
    <property type="match status" value="1"/>
</dbReference>
<dbReference type="InterPro" id="IPR036527">
    <property type="entry name" value="SCP2_sterol-bd_dom_sf"/>
</dbReference>
<feature type="compositionally biased region" description="Low complexity" evidence="1">
    <location>
        <begin position="129"/>
        <end position="167"/>
    </location>
</feature>
<evidence type="ECO:0000259" key="2">
    <source>
        <dbReference type="Pfam" id="PF14864"/>
    </source>
</evidence>
<dbReference type="EMBL" id="DVLU01000005">
    <property type="protein sequence ID" value="HIT84403.1"/>
    <property type="molecule type" value="Genomic_DNA"/>
</dbReference>
<reference evidence="3" key="1">
    <citation type="submission" date="2020-10" db="EMBL/GenBank/DDBJ databases">
        <authorList>
            <person name="Gilroy R."/>
        </authorList>
    </citation>
    <scope>NUCLEOTIDE SEQUENCE</scope>
    <source>
        <strain evidence="3">CHK181-108</strain>
    </source>
</reference>
<accession>A0A9D1H197</accession>
<reference evidence="3" key="2">
    <citation type="journal article" date="2021" name="PeerJ">
        <title>Extensive microbial diversity within the chicken gut microbiome revealed by metagenomics and culture.</title>
        <authorList>
            <person name="Gilroy R."/>
            <person name="Ravi A."/>
            <person name="Getino M."/>
            <person name="Pursley I."/>
            <person name="Horton D.L."/>
            <person name="Alikhan N.F."/>
            <person name="Baker D."/>
            <person name="Gharbi K."/>
            <person name="Hall N."/>
            <person name="Watson M."/>
            <person name="Adriaenssens E.M."/>
            <person name="Foster-Nyarko E."/>
            <person name="Jarju S."/>
            <person name="Secka A."/>
            <person name="Antonio M."/>
            <person name="Oren A."/>
            <person name="Chaudhuri R.R."/>
            <person name="La Ragione R."/>
            <person name="Hildebrand F."/>
            <person name="Pallen M.J."/>
        </authorList>
    </citation>
    <scope>NUCLEOTIDE SEQUENCE</scope>
    <source>
        <strain evidence="3">CHK181-108</strain>
    </source>
</reference>
<sequence length="174" mass="18218">MTFETAFKRLKEKFANVDAAELEDMAIQITLSDEDCGGTFYAAVKDHVLAVEPYDYKDNDAVIDVTRTALASLLDGKTTIDKAIEKGDMTVMGDLQKVSAIRGALKLPEKKPAAKKTTAKTAAKKADTAAKTTAAKATAAKTTAAKTTAAKTTAKPAAAKTTAAAKSASKKTTK</sequence>
<feature type="region of interest" description="Disordered" evidence="1">
    <location>
        <begin position="109"/>
        <end position="174"/>
    </location>
</feature>
<organism evidence="3 4">
    <name type="scientific">Candidatus Ornithomonoglobus intestinigallinarum</name>
    <dbReference type="NCBI Taxonomy" id="2840894"/>
    <lineage>
        <taxon>Bacteria</taxon>
        <taxon>Bacillati</taxon>
        <taxon>Bacillota</taxon>
        <taxon>Clostridia</taxon>
        <taxon>Candidatus Ornithomonoglobus</taxon>
    </lineage>
</organism>
<name>A0A9D1H197_9FIRM</name>
<dbReference type="InterPro" id="IPR029229">
    <property type="entry name" value="Alkyl_sulf_C"/>
</dbReference>
<evidence type="ECO:0000313" key="4">
    <source>
        <dbReference type="Proteomes" id="UP000824165"/>
    </source>
</evidence>
<protein>
    <submittedName>
        <fullName evidence="3">SCP2 sterol-binding domain-containing protein</fullName>
    </submittedName>
</protein>
<dbReference type="Gene3D" id="3.30.1050.10">
    <property type="entry name" value="SCP2 sterol-binding domain"/>
    <property type="match status" value="1"/>
</dbReference>
<evidence type="ECO:0000256" key="1">
    <source>
        <dbReference type="SAM" id="MobiDB-lite"/>
    </source>
</evidence>
<dbReference type="AlphaFoldDB" id="A0A9D1H197"/>
<dbReference type="SUPFAM" id="SSF55718">
    <property type="entry name" value="SCP-like"/>
    <property type="match status" value="1"/>
</dbReference>
<comment type="caution">
    <text evidence="3">The sequence shown here is derived from an EMBL/GenBank/DDBJ whole genome shotgun (WGS) entry which is preliminary data.</text>
</comment>
<feature type="domain" description="Alkyl sulfatase C-terminal" evidence="2">
    <location>
        <begin position="17"/>
        <end position="109"/>
    </location>
</feature>
<proteinExistence type="predicted"/>
<gene>
    <name evidence="3" type="ORF">IAA60_00700</name>
</gene>
<evidence type="ECO:0000313" key="3">
    <source>
        <dbReference type="EMBL" id="HIT84403.1"/>
    </source>
</evidence>